<proteinExistence type="inferred from homology"/>
<dbReference type="PROSITE" id="PS00839">
    <property type="entry name" value="SUMT_1"/>
    <property type="match status" value="1"/>
</dbReference>
<dbReference type="Gene3D" id="3.30.950.10">
    <property type="entry name" value="Methyltransferase, Cobalt-precorrin-4 Transmethylase, Domain 2"/>
    <property type="match status" value="1"/>
</dbReference>
<organism evidence="10 11">
    <name type="scientific">Rhizosphaericola mali</name>
    <dbReference type="NCBI Taxonomy" id="2545455"/>
    <lineage>
        <taxon>Bacteria</taxon>
        <taxon>Pseudomonadati</taxon>
        <taxon>Bacteroidota</taxon>
        <taxon>Chitinophagia</taxon>
        <taxon>Chitinophagales</taxon>
        <taxon>Chitinophagaceae</taxon>
        <taxon>Rhizosphaericola</taxon>
    </lineage>
</organism>
<dbReference type="Gene3D" id="3.40.1010.10">
    <property type="entry name" value="Cobalt-precorrin-4 Transmethylase, Domain 1"/>
    <property type="match status" value="1"/>
</dbReference>
<dbReference type="InterPro" id="IPR035996">
    <property type="entry name" value="4pyrrol_Methylase_sf"/>
</dbReference>
<dbReference type="EMBL" id="CP044016">
    <property type="protein sequence ID" value="QES90835.1"/>
    <property type="molecule type" value="Genomic_DNA"/>
</dbReference>
<dbReference type="GO" id="GO:0004851">
    <property type="term" value="F:uroporphyrin-III C-methyltransferase activity"/>
    <property type="evidence" value="ECO:0007669"/>
    <property type="project" value="UniProtKB-EC"/>
</dbReference>
<dbReference type="InterPro" id="IPR014776">
    <property type="entry name" value="4pyrrole_Mease_sub2"/>
</dbReference>
<dbReference type="InterPro" id="IPR014777">
    <property type="entry name" value="4pyrrole_Mease_sub1"/>
</dbReference>
<evidence type="ECO:0000256" key="7">
    <source>
        <dbReference type="ARBA" id="ARBA00025705"/>
    </source>
</evidence>
<accession>A0A5P2G5M1</accession>
<keyword evidence="6" id="KW-0627">Porphyrin biosynthesis</keyword>
<dbReference type="InterPro" id="IPR050161">
    <property type="entry name" value="Siro_Cobalamin_biosynth"/>
</dbReference>
<evidence type="ECO:0000256" key="8">
    <source>
        <dbReference type="RuleBase" id="RU003960"/>
    </source>
</evidence>
<evidence type="ECO:0000256" key="4">
    <source>
        <dbReference type="ARBA" id="ARBA00022679"/>
    </source>
</evidence>
<reference evidence="10 11" key="1">
    <citation type="submission" date="2019-09" db="EMBL/GenBank/DDBJ databases">
        <title>Complete genome sequence of Arachidicoccus sp. B3-10 isolated from apple orchard soil.</title>
        <authorList>
            <person name="Kim H.S."/>
            <person name="Han K.-I."/>
            <person name="Suh M.K."/>
            <person name="Lee K.C."/>
            <person name="Eom M.K."/>
            <person name="Kim J.-S."/>
            <person name="Kang S.W."/>
            <person name="Sin Y."/>
            <person name="Lee J.-S."/>
        </authorList>
    </citation>
    <scope>NUCLEOTIDE SEQUENCE [LARGE SCALE GENOMIC DNA]</scope>
    <source>
        <strain evidence="10 11">B3-10</strain>
    </source>
</reference>
<dbReference type="InterPro" id="IPR000878">
    <property type="entry name" value="4pyrrol_Mease"/>
</dbReference>
<evidence type="ECO:0000256" key="5">
    <source>
        <dbReference type="ARBA" id="ARBA00022691"/>
    </source>
</evidence>
<feature type="domain" description="Tetrapyrrole methylase" evidence="9">
    <location>
        <begin position="4"/>
        <end position="217"/>
    </location>
</feature>
<dbReference type="KEGG" id="arac:E0W69_020020"/>
<dbReference type="InterPro" id="IPR006366">
    <property type="entry name" value="CobA/CysG_C"/>
</dbReference>
<dbReference type="PROSITE" id="PS00840">
    <property type="entry name" value="SUMT_2"/>
    <property type="match status" value="1"/>
</dbReference>
<keyword evidence="4 8" id="KW-0808">Transferase</keyword>
<evidence type="ECO:0000256" key="2">
    <source>
        <dbReference type="ARBA" id="ARBA00012162"/>
    </source>
</evidence>
<evidence type="ECO:0000313" key="10">
    <source>
        <dbReference type="EMBL" id="QES90835.1"/>
    </source>
</evidence>
<name>A0A5P2G5M1_9BACT</name>
<dbReference type="Proteomes" id="UP000292424">
    <property type="component" value="Chromosome"/>
</dbReference>
<dbReference type="GO" id="GO:0032259">
    <property type="term" value="P:methylation"/>
    <property type="evidence" value="ECO:0007669"/>
    <property type="project" value="UniProtKB-KW"/>
</dbReference>
<dbReference type="RefSeq" id="WP_131331818.1">
    <property type="nucleotide sequence ID" value="NZ_CP044016.1"/>
</dbReference>
<evidence type="ECO:0000256" key="3">
    <source>
        <dbReference type="ARBA" id="ARBA00022603"/>
    </source>
</evidence>
<gene>
    <name evidence="10" type="primary">cobA</name>
    <name evidence="10" type="ORF">E0W69_020020</name>
</gene>
<dbReference type="FunFam" id="3.40.1010.10:FF:000001">
    <property type="entry name" value="Siroheme synthase"/>
    <property type="match status" value="1"/>
</dbReference>
<sequence length="275" mass="30698">MQGKVYIIGAGPGDPELITVKAVKALKKADVILTDRLVSQEILEDYANPIAEIFLVGKEGCNNQKSVAQADIDQLLLSKAMEGKIVARLKGGDVAFFSNVLNELEILNRFDIPYEIIPGITAASGASAFAGIPLTARDYSRGVRFLTFSKKHHIDINNWDELAKTDDTLVFYMAGEAWHELANLLIENNIGNTKGLAVIEQATTPFQKVYNYSFEELKQELPYIQFVSPSLIIVGNVVRLHNKFAWFESDHTKDNYFLPADNCKKLKQVDFIKSK</sequence>
<protein>
    <recommendedName>
        <fullName evidence="2">uroporphyrinogen-III C-methyltransferase</fullName>
        <ecNumber evidence="2">2.1.1.107</ecNumber>
    </recommendedName>
</protein>
<comment type="similarity">
    <text evidence="1 8">Belongs to the precorrin methyltransferase family.</text>
</comment>
<dbReference type="NCBIfam" id="NF004790">
    <property type="entry name" value="PRK06136.1"/>
    <property type="match status" value="1"/>
</dbReference>
<evidence type="ECO:0000259" key="9">
    <source>
        <dbReference type="Pfam" id="PF00590"/>
    </source>
</evidence>
<dbReference type="PANTHER" id="PTHR45790">
    <property type="entry name" value="SIROHEME SYNTHASE-RELATED"/>
    <property type="match status" value="1"/>
</dbReference>
<evidence type="ECO:0000313" key="11">
    <source>
        <dbReference type="Proteomes" id="UP000292424"/>
    </source>
</evidence>
<keyword evidence="11" id="KW-1185">Reference proteome</keyword>
<keyword evidence="3 8" id="KW-0489">Methyltransferase</keyword>
<comment type="pathway">
    <text evidence="7">Porphyrin-containing compound metabolism; siroheme biosynthesis; precorrin-2 from uroporphyrinogen III: step 1/1.</text>
</comment>
<dbReference type="Pfam" id="PF00590">
    <property type="entry name" value="TP_methylase"/>
    <property type="match status" value="1"/>
</dbReference>
<evidence type="ECO:0000256" key="1">
    <source>
        <dbReference type="ARBA" id="ARBA00005879"/>
    </source>
</evidence>
<dbReference type="SUPFAM" id="SSF53790">
    <property type="entry name" value="Tetrapyrrole methylase"/>
    <property type="match status" value="1"/>
</dbReference>
<dbReference type="PANTHER" id="PTHR45790:SF3">
    <property type="entry name" value="S-ADENOSYL-L-METHIONINE-DEPENDENT UROPORPHYRINOGEN III METHYLTRANSFERASE, CHLOROPLASTIC"/>
    <property type="match status" value="1"/>
</dbReference>
<dbReference type="OrthoDB" id="9815856at2"/>
<dbReference type="AlphaFoldDB" id="A0A5P2G5M1"/>
<dbReference type="GO" id="GO:0019354">
    <property type="term" value="P:siroheme biosynthetic process"/>
    <property type="evidence" value="ECO:0007669"/>
    <property type="project" value="InterPro"/>
</dbReference>
<keyword evidence="5" id="KW-0949">S-adenosyl-L-methionine</keyword>
<dbReference type="NCBIfam" id="TIGR01469">
    <property type="entry name" value="cobA_cysG_Cterm"/>
    <property type="match status" value="1"/>
</dbReference>
<evidence type="ECO:0000256" key="6">
    <source>
        <dbReference type="ARBA" id="ARBA00023244"/>
    </source>
</evidence>
<dbReference type="EC" id="2.1.1.107" evidence="2"/>
<dbReference type="CDD" id="cd11642">
    <property type="entry name" value="SUMT"/>
    <property type="match status" value="1"/>
</dbReference>
<dbReference type="InterPro" id="IPR003043">
    <property type="entry name" value="Uropor_MeTrfase_CS"/>
</dbReference>